<dbReference type="GeneID" id="91090952"/>
<gene>
    <name evidence="2" type="ORF">L201_000280</name>
</gene>
<feature type="compositionally biased region" description="Polar residues" evidence="1">
    <location>
        <begin position="1"/>
        <end position="19"/>
    </location>
</feature>
<dbReference type="Proteomes" id="UP001355207">
    <property type="component" value="Chromosome 1"/>
</dbReference>
<evidence type="ECO:0000313" key="2">
    <source>
        <dbReference type="EMBL" id="WWC85417.1"/>
    </source>
</evidence>
<reference evidence="2 3" key="1">
    <citation type="submission" date="2024-01" db="EMBL/GenBank/DDBJ databases">
        <title>Comparative genomics of Cryptococcus and Kwoniella reveals pathogenesis evolution and contrasting modes of karyotype evolution via chromosome fusion or intercentromeric recombination.</title>
        <authorList>
            <person name="Coelho M.A."/>
            <person name="David-Palma M."/>
            <person name="Shea T."/>
            <person name="Bowers K."/>
            <person name="McGinley-Smith S."/>
            <person name="Mohammad A.W."/>
            <person name="Gnirke A."/>
            <person name="Yurkov A.M."/>
            <person name="Nowrousian M."/>
            <person name="Sun S."/>
            <person name="Cuomo C.A."/>
            <person name="Heitman J."/>
        </authorList>
    </citation>
    <scope>NUCLEOTIDE SEQUENCE [LARGE SCALE GENOMIC DNA]</scope>
    <source>
        <strain evidence="2 3">CBS 6074</strain>
    </source>
</reference>
<feature type="compositionally biased region" description="Polar residues" evidence="1">
    <location>
        <begin position="50"/>
        <end position="72"/>
    </location>
</feature>
<feature type="region of interest" description="Disordered" evidence="1">
    <location>
        <begin position="1"/>
        <end position="79"/>
    </location>
</feature>
<evidence type="ECO:0000313" key="3">
    <source>
        <dbReference type="Proteomes" id="UP001355207"/>
    </source>
</evidence>
<protein>
    <submittedName>
        <fullName evidence="2">Uncharacterized protein</fullName>
    </submittedName>
</protein>
<evidence type="ECO:0000256" key="1">
    <source>
        <dbReference type="SAM" id="MobiDB-lite"/>
    </source>
</evidence>
<dbReference type="EMBL" id="CP144098">
    <property type="protein sequence ID" value="WWC85417.1"/>
    <property type="molecule type" value="Genomic_DNA"/>
</dbReference>
<organism evidence="2 3">
    <name type="scientific">Kwoniella dendrophila CBS 6074</name>
    <dbReference type="NCBI Taxonomy" id="1295534"/>
    <lineage>
        <taxon>Eukaryota</taxon>
        <taxon>Fungi</taxon>
        <taxon>Dikarya</taxon>
        <taxon>Basidiomycota</taxon>
        <taxon>Agaricomycotina</taxon>
        <taxon>Tremellomycetes</taxon>
        <taxon>Tremellales</taxon>
        <taxon>Cryptococcaceae</taxon>
        <taxon>Kwoniella</taxon>
    </lineage>
</organism>
<accession>A0AAX4JIZ2</accession>
<dbReference type="RefSeq" id="XP_066072180.1">
    <property type="nucleotide sequence ID" value="XM_066216083.1"/>
</dbReference>
<name>A0AAX4JIZ2_9TREE</name>
<keyword evidence="3" id="KW-1185">Reference proteome</keyword>
<proteinExistence type="predicted"/>
<sequence length="79" mass="8633">MTNDTTGRNSSSTRDTQVVSPRDLFARRKESFFDNTNSQGPSIIARMFSQPPTSTLKTSDSANSTAVGNTSQGEEEEEK</sequence>
<dbReference type="AlphaFoldDB" id="A0AAX4JIZ2"/>